<dbReference type="PANTHER" id="PTHR18934">
    <property type="entry name" value="ATP-DEPENDENT RNA HELICASE"/>
    <property type="match status" value="1"/>
</dbReference>
<feature type="transmembrane region" description="Helical" evidence="3">
    <location>
        <begin position="275"/>
        <end position="293"/>
    </location>
</feature>
<dbReference type="InterPro" id="IPR002464">
    <property type="entry name" value="DNA/RNA_helicase_DEAH_CS"/>
</dbReference>
<name>A0A3B4B657_9GOBI</name>
<dbReference type="Gene3D" id="3.40.50.300">
    <property type="entry name" value="P-loop containing nucleotide triphosphate hydrolases"/>
    <property type="match status" value="1"/>
</dbReference>
<dbReference type="InterPro" id="IPR014001">
    <property type="entry name" value="Helicase_ATP-bd"/>
</dbReference>
<dbReference type="GO" id="GO:0016787">
    <property type="term" value="F:hydrolase activity"/>
    <property type="evidence" value="ECO:0007669"/>
    <property type="project" value="UniProtKB-KW"/>
</dbReference>
<dbReference type="SUPFAM" id="SSF52540">
    <property type="entry name" value="P-loop containing nucleoside triphosphate hydrolases"/>
    <property type="match status" value="1"/>
</dbReference>
<accession>A0A3B4B657</accession>
<reference evidence="5" key="1">
    <citation type="submission" date="2025-08" db="UniProtKB">
        <authorList>
            <consortium name="Ensembl"/>
        </authorList>
    </citation>
    <scope>IDENTIFICATION</scope>
</reference>
<dbReference type="GO" id="GO:0003724">
    <property type="term" value="F:RNA helicase activity"/>
    <property type="evidence" value="ECO:0007669"/>
    <property type="project" value="TreeGrafter"/>
</dbReference>
<evidence type="ECO:0000256" key="3">
    <source>
        <dbReference type="SAM" id="Phobius"/>
    </source>
</evidence>
<dbReference type="STRING" id="409849.ENSPMGP00000024034"/>
<keyword evidence="1" id="KW-0378">Hydrolase</keyword>
<dbReference type="InterPro" id="IPR011545">
    <property type="entry name" value="DEAD/DEAH_box_helicase_dom"/>
</dbReference>
<keyword evidence="3" id="KW-0472">Membrane</keyword>
<organism evidence="5 6">
    <name type="scientific">Periophthalmus magnuspinnatus</name>
    <dbReference type="NCBI Taxonomy" id="409849"/>
    <lineage>
        <taxon>Eukaryota</taxon>
        <taxon>Metazoa</taxon>
        <taxon>Chordata</taxon>
        <taxon>Craniata</taxon>
        <taxon>Vertebrata</taxon>
        <taxon>Euteleostomi</taxon>
        <taxon>Actinopterygii</taxon>
        <taxon>Neopterygii</taxon>
        <taxon>Teleostei</taxon>
        <taxon>Neoteleostei</taxon>
        <taxon>Acanthomorphata</taxon>
        <taxon>Gobiaria</taxon>
        <taxon>Gobiiformes</taxon>
        <taxon>Gobioidei</taxon>
        <taxon>Gobiidae</taxon>
        <taxon>Oxudercinae</taxon>
        <taxon>Periophthalmus</taxon>
    </lineage>
</organism>
<dbReference type="SMART" id="SM00487">
    <property type="entry name" value="DEXDc"/>
    <property type="match status" value="1"/>
</dbReference>
<feature type="domain" description="Helicase ATP-binding" evidence="4">
    <location>
        <begin position="40"/>
        <end position="209"/>
    </location>
</feature>
<dbReference type="Ensembl" id="ENSPMGT00000025607.1">
    <property type="protein sequence ID" value="ENSPMGP00000024034.1"/>
    <property type="gene ID" value="ENSPMGG00000019435.1"/>
</dbReference>
<dbReference type="Proteomes" id="UP000261520">
    <property type="component" value="Unplaced"/>
</dbReference>
<dbReference type="FunFam" id="3.40.50.300:FF:000414">
    <property type="entry name" value="ATP-dependent RNA helicase DHX30 isoform X1"/>
    <property type="match status" value="1"/>
</dbReference>
<dbReference type="InterPro" id="IPR027417">
    <property type="entry name" value="P-loop_NTPase"/>
</dbReference>
<dbReference type="GO" id="GO:0005737">
    <property type="term" value="C:cytoplasm"/>
    <property type="evidence" value="ECO:0007669"/>
    <property type="project" value="TreeGrafter"/>
</dbReference>
<keyword evidence="6" id="KW-1185">Reference proteome</keyword>
<evidence type="ECO:0000259" key="4">
    <source>
        <dbReference type="PROSITE" id="PS51192"/>
    </source>
</evidence>
<keyword evidence="3" id="KW-0812">Transmembrane</keyword>
<dbReference type="GO" id="GO:0003678">
    <property type="term" value="F:DNA helicase activity"/>
    <property type="evidence" value="ECO:0007669"/>
    <property type="project" value="TreeGrafter"/>
</dbReference>
<proteinExistence type="predicted"/>
<dbReference type="AlphaFoldDB" id="A0A3B4B657"/>
<keyword evidence="3" id="KW-1133">Transmembrane helix</keyword>
<evidence type="ECO:0000313" key="5">
    <source>
        <dbReference type="Ensembl" id="ENSPMGP00000024034.1"/>
    </source>
</evidence>
<evidence type="ECO:0000256" key="2">
    <source>
        <dbReference type="ARBA" id="ARBA00022806"/>
    </source>
</evidence>
<protein>
    <recommendedName>
        <fullName evidence="4">Helicase ATP-binding domain-containing protein</fullName>
    </recommendedName>
</protein>
<dbReference type="GO" id="GO:0002151">
    <property type="term" value="F:G-quadruplex RNA binding"/>
    <property type="evidence" value="ECO:0007669"/>
    <property type="project" value="TreeGrafter"/>
</dbReference>
<sequence>YPAAAEVQKLWEEEERGAWESAHPGFTVELPVDAHRQRVLSAVRSSRVVVIAGETGCGKTTRIPRFLLEERVRKGAGANCNILVTQPRRISAVSVAHRVAQEMGPALKRSVGYQVRLESRPPEHSGGALLFLTVGVLLKKIQSNPSLRGVSHVVVDEVHERDINTDLLLALLRTSLEENPDLQVVLMSATGDNHRLSHYFGGCPVVKVPGFMHPVRDRYLEDVLREMGRPLPREDGEESAEVRWTLDSLLIYFLFSLNLHYSTLNKVCVLFMHEFVLYVLYRLITIFSLFTFITNKNGFEYLFPKK</sequence>
<evidence type="ECO:0000256" key="1">
    <source>
        <dbReference type="ARBA" id="ARBA00022801"/>
    </source>
</evidence>
<dbReference type="GO" id="GO:0005634">
    <property type="term" value="C:nucleus"/>
    <property type="evidence" value="ECO:0007669"/>
    <property type="project" value="TreeGrafter"/>
</dbReference>
<keyword evidence="2" id="KW-0347">Helicase</keyword>
<dbReference type="GO" id="GO:0005524">
    <property type="term" value="F:ATP binding"/>
    <property type="evidence" value="ECO:0007669"/>
    <property type="project" value="InterPro"/>
</dbReference>
<dbReference type="PROSITE" id="PS51192">
    <property type="entry name" value="HELICASE_ATP_BIND_1"/>
    <property type="match status" value="1"/>
</dbReference>
<keyword evidence="2" id="KW-0547">Nucleotide-binding</keyword>
<dbReference type="PANTHER" id="PTHR18934:SF257">
    <property type="entry name" value="ATP-DEPENDENT RNA HELICASE DHX30"/>
    <property type="match status" value="1"/>
</dbReference>
<evidence type="ECO:0000313" key="6">
    <source>
        <dbReference type="Proteomes" id="UP000261520"/>
    </source>
</evidence>
<reference evidence="5" key="2">
    <citation type="submission" date="2025-09" db="UniProtKB">
        <authorList>
            <consortium name="Ensembl"/>
        </authorList>
    </citation>
    <scope>IDENTIFICATION</scope>
</reference>
<dbReference type="Pfam" id="PF00270">
    <property type="entry name" value="DEAD"/>
    <property type="match status" value="1"/>
</dbReference>
<keyword evidence="2" id="KW-0067">ATP-binding</keyword>
<dbReference type="PROSITE" id="PS00690">
    <property type="entry name" value="DEAH_ATP_HELICASE"/>
    <property type="match status" value="1"/>
</dbReference>